<gene>
    <name evidence="1" type="ORF">DY000_02008845</name>
</gene>
<evidence type="ECO:0000313" key="2">
    <source>
        <dbReference type="Proteomes" id="UP000266723"/>
    </source>
</evidence>
<organism evidence="1 2">
    <name type="scientific">Brassica cretica</name>
    <name type="common">Mustard</name>
    <dbReference type="NCBI Taxonomy" id="69181"/>
    <lineage>
        <taxon>Eukaryota</taxon>
        <taxon>Viridiplantae</taxon>
        <taxon>Streptophyta</taxon>
        <taxon>Embryophyta</taxon>
        <taxon>Tracheophyta</taxon>
        <taxon>Spermatophyta</taxon>
        <taxon>Magnoliopsida</taxon>
        <taxon>eudicotyledons</taxon>
        <taxon>Gunneridae</taxon>
        <taxon>Pentapetalae</taxon>
        <taxon>rosids</taxon>
        <taxon>malvids</taxon>
        <taxon>Brassicales</taxon>
        <taxon>Brassicaceae</taxon>
        <taxon>Brassiceae</taxon>
        <taxon>Brassica</taxon>
    </lineage>
</organism>
<proteinExistence type="predicted"/>
<name>A0ABQ7BSL1_BRACR</name>
<accession>A0ABQ7BSL1</accession>
<dbReference type="EMBL" id="QGKV02000832">
    <property type="protein sequence ID" value="KAF3542474.1"/>
    <property type="molecule type" value="Genomic_DNA"/>
</dbReference>
<reference evidence="1 2" key="1">
    <citation type="journal article" date="2020" name="BMC Genomics">
        <title>Intraspecific diversification of the crop wild relative Brassica cretica Lam. using demographic model selection.</title>
        <authorList>
            <person name="Kioukis A."/>
            <person name="Michalopoulou V.A."/>
            <person name="Briers L."/>
            <person name="Pirintsos S."/>
            <person name="Studholme D.J."/>
            <person name="Pavlidis P."/>
            <person name="Sarris P.F."/>
        </authorList>
    </citation>
    <scope>NUCLEOTIDE SEQUENCE [LARGE SCALE GENOMIC DNA]</scope>
    <source>
        <strain evidence="2">cv. PFS-1207/04</strain>
    </source>
</reference>
<dbReference type="Proteomes" id="UP000266723">
    <property type="component" value="Unassembled WGS sequence"/>
</dbReference>
<evidence type="ECO:0000313" key="1">
    <source>
        <dbReference type="EMBL" id="KAF3542474.1"/>
    </source>
</evidence>
<protein>
    <submittedName>
        <fullName evidence="1">Uncharacterized protein</fullName>
    </submittedName>
</protein>
<keyword evidence="2" id="KW-1185">Reference proteome</keyword>
<sequence>MVHKVLCVYLPVDRILRKNNTYFAESDEKVTIRVGDREVDRVENVLIKLGSLESISKARSRGIWFGCDLSSLDLSRLLLLFIHG</sequence>
<comment type="caution">
    <text evidence="1">The sequence shown here is derived from an EMBL/GenBank/DDBJ whole genome shotgun (WGS) entry which is preliminary data.</text>
</comment>